<keyword evidence="10" id="KW-1185">Reference proteome</keyword>
<reference evidence="8 10" key="7">
    <citation type="journal article" date="2005" name="PLoS Comput. Biol.">
        <title>Combined evidence annotation of transposable elements in genome sequences.</title>
        <authorList>
            <person name="Quesneville H."/>
            <person name="Bergman C.M."/>
            <person name="Andrieu O."/>
            <person name="Autard D."/>
            <person name="Nouaud D."/>
            <person name="Ashburner M."/>
            <person name="Anxolabehere D."/>
        </authorList>
    </citation>
    <scope>NUCLEOTIDE SEQUENCE [LARGE SCALE GENOMIC DNA]</scope>
    <source>
        <strain evidence="10">Berkeley</strain>
    </source>
</reference>
<evidence type="ECO:0000313" key="8">
    <source>
        <dbReference type="EMBL" id="AAN12048.1"/>
    </source>
</evidence>
<dbReference type="Bgee" id="FBgn0052373">
    <property type="expression patterns" value="Expressed in fat body cell in arthropod fat body and 22 other cell types or tissues"/>
</dbReference>
<reference evidence="8" key="8">
    <citation type="submission" date="2006-08" db="EMBL/GenBank/DDBJ databases">
        <authorList>
            <person name="Celniker S."/>
            <person name="Carlson J."/>
            <person name="Wan K."/>
            <person name="Frise E."/>
            <person name="Hoskins R."/>
            <person name="Park S."/>
            <person name="Svirskas R."/>
            <person name="Rubin G."/>
        </authorList>
    </citation>
    <scope>NUCLEOTIDE SEQUENCE</scope>
</reference>
<dbReference type="Pfam" id="PF00084">
    <property type="entry name" value="Sushi"/>
    <property type="match status" value="1"/>
</dbReference>
<dbReference type="SUPFAM" id="SSF57196">
    <property type="entry name" value="EGF/Laminin"/>
    <property type="match status" value="2"/>
</dbReference>
<evidence type="ECO:0000313" key="7">
    <source>
        <dbReference type="EMBL" id="AAL49207.1"/>
    </source>
</evidence>
<dbReference type="GO" id="GO:0008039">
    <property type="term" value="P:synaptic target recognition"/>
    <property type="evidence" value="ECO:0000315"/>
    <property type="project" value="FlyBase"/>
</dbReference>
<comment type="caution">
    <text evidence="4">Lacks conserved residue(s) required for the propagation of feature annotation.</text>
</comment>
<dbReference type="PANTHER" id="PTHR24034:SF140">
    <property type="entry name" value="LATENT-TRANSFORMING GROWTH FACTOR BETA-BINDING PROTEIN 1"/>
    <property type="match status" value="1"/>
</dbReference>
<dbReference type="InterPro" id="IPR026823">
    <property type="entry name" value="cEGF"/>
</dbReference>
<dbReference type="SUPFAM" id="SSF57535">
    <property type="entry name" value="Complement control module/SCR domain"/>
    <property type="match status" value="2"/>
</dbReference>
<reference evidence="10" key="4">
    <citation type="journal article" date="2002" name="Genome Biol.">
        <title>Annotation of the Drosophila melanogaster euchromatic genome: a systematic review.</title>
        <authorList>
            <person name="Misra S."/>
            <person name="Crosby M.A."/>
            <person name="Mungall C.J."/>
            <person name="Matthews B.B."/>
            <person name="Campbell K.S."/>
            <person name="Hradecky P."/>
            <person name="Huang Y."/>
            <person name="Kaminker J.S."/>
            <person name="Millburn G.H."/>
            <person name="Prochnik S.E."/>
            <person name="Smith C.D."/>
            <person name="Tupy J.L."/>
            <person name="Whitfied E.J."/>
            <person name="Bayraktaroglu L."/>
            <person name="Berman B.P."/>
            <person name="Bettencourt B.R."/>
            <person name="Celniker S.E."/>
            <person name="de Grey A.D."/>
            <person name="Drysdale R.A."/>
            <person name="Harris N.L."/>
            <person name="Richter J."/>
            <person name="Russo S."/>
            <person name="Schroeder A.J."/>
            <person name="Shu S.Q."/>
            <person name="Stapleton M."/>
            <person name="Yamada C."/>
            <person name="Ashburner M."/>
            <person name="Gelbart W.M."/>
            <person name="Rubin G.M."/>
            <person name="Lewis S.E."/>
        </authorList>
    </citation>
    <scope>GENOME REANNOTATION</scope>
    <source>
        <strain evidence="10">Berkeley</strain>
    </source>
</reference>
<reference evidence="8" key="15">
    <citation type="submission" date="2022-11" db="EMBL/GenBank/DDBJ databases">
        <authorList>
            <consortium name="FlyBase"/>
        </authorList>
    </citation>
    <scope>NUCLEOTIDE SEQUENCE</scope>
</reference>
<keyword evidence="5" id="KW-0732">Signal</keyword>
<dbReference type="EMBL" id="AE014296">
    <property type="protein sequence ID" value="AGB94229.1"/>
    <property type="molecule type" value="Genomic_DNA"/>
</dbReference>
<dbReference type="UCSC" id="CG32373-RA">
    <property type="organism name" value="d. melanogaster"/>
</dbReference>
<dbReference type="Gene3D" id="2.10.25.10">
    <property type="entry name" value="Laminin"/>
    <property type="match status" value="4"/>
</dbReference>
<dbReference type="PANTHER" id="PTHR24034">
    <property type="entry name" value="EGF-LIKE DOMAIN-CONTAINING PROTEIN"/>
    <property type="match status" value="1"/>
</dbReference>
<dbReference type="Gene3D" id="2.10.70.10">
    <property type="entry name" value="Complement Module, domain 1"/>
    <property type="match status" value="2"/>
</dbReference>
<dbReference type="InterPro" id="IPR050751">
    <property type="entry name" value="ECM_structural_protein"/>
</dbReference>
<evidence type="ECO:0000313" key="9">
    <source>
        <dbReference type="FlyBase" id="FBgn0052373"/>
    </source>
</evidence>
<dbReference type="PaxDb" id="7227-FBpp0076517"/>
<gene>
    <name evidence="8" type="primary">Dmel\CG32373</name>
    <name evidence="8" type="synonym">BcDNA:RE64043</name>
    <name evidence="8 9" type="ORF">CG32373</name>
    <name evidence="8" type="ORF">Dmel_CG32373</name>
</gene>
<keyword evidence="2" id="KW-0677">Repeat</keyword>
<dbReference type="HOGENOM" id="CLU_561725_0_0_1"/>
<reference evidence="8 10" key="10">
    <citation type="journal article" date="2007" name="Science">
        <title>Sequence finishing and mapping of Drosophila melanogaster heterochromatin.</title>
        <authorList>
            <person name="Hoskins R.A."/>
            <person name="Carlson J.W."/>
            <person name="Kennedy C."/>
            <person name="Acevedo D."/>
            <person name="Evans-Holm M."/>
            <person name="Frise E."/>
            <person name="Wan K.H."/>
            <person name="Park S."/>
            <person name="Mendez-Lago M."/>
            <person name="Rossi F."/>
            <person name="Villasante A."/>
            <person name="Dimitri P."/>
            <person name="Karpen G.H."/>
            <person name="Celniker S.E."/>
        </authorList>
    </citation>
    <scope>NUCLEOTIDE SEQUENCE [LARGE SCALE GENOMIC DNA]</scope>
    <source>
        <strain evidence="10">Berkeley</strain>
    </source>
</reference>
<dbReference type="InParanoid" id="Q8SYF5"/>
<dbReference type="EMBL" id="AY071585">
    <property type="protein sequence ID" value="AAL49207.1"/>
    <property type="molecule type" value="mRNA"/>
</dbReference>
<reference evidence="8" key="14">
    <citation type="submission" date="2022-11" db="EMBL/GenBank/DDBJ databases">
        <title>Drosophila melanogaster release 4 sequence.</title>
        <authorList>
            <consortium name="Berkeley Drosophila Genome Project"/>
            <person name="Celniker S."/>
            <person name="Carlson J."/>
            <person name="Wan K."/>
            <person name="Pfeiffer B."/>
            <person name="Frise E."/>
            <person name="George R."/>
            <person name="Hoskins R."/>
            <person name="Stapleton M."/>
            <person name="Pacleb J."/>
            <person name="Park S."/>
            <person name="Svirskas R."/>
            <person name="Smith E."/>
            <person name="Yu C."/>
            <person name="Rubin G."/>
        </authorList>
    </citation>
    <scope>NUCLEOTIDE SEQUENCE</scope>
</reference>
<dbReference type="CDD" id="cd00033">
    <property type="entry name" value="CCP"/>
    <property type="match status" value="1"/>
</dbReference>
<proteinExistence type="evidence at transcript level"/>
<organism evidence="7">
    <name type="scientific">Drosophila melanogaster</name>
    <name type="common">Fruit fly</name>
    <dbReference type="NCBI Taxonomy" id="7227"/>
    <lineage>
        <taxon>Eukaryota</taxon>
        <taxon>Metazoa</taxon>
        <taxon>Ecdysozoa</taxon>
        <taxon>Arthropoda</taxon>
        <taxon>Hexapoda</taxon>
        <taxon>Insecta</taxon>
        <taxon>Pterygota</taxon>
        <taxon>Neoptera</taxon>
        <taxon>Endopterygota</taxon>
        <taxon>Diptera</taxon>
        <taxon>Brachycera</taxon>
        <taxon>Muscomorpha</taxon>
        <taxon>Ephydroidea</taxon>
        <taxon>Drosophilidae</taxon>
        <taxon>Drosophila</taxon>
        <taxon>Sophophora</taxon>
    </lineage>
</organism>
<reference evidence="8" key="11">
    <citation type="journal article" date="2015" name="G3 (Bethesda)">
        <title>Gene Model Annotations for Drosophila melanogaster: Impact of High-Throughput Data.</title>
        <authorList>
            <consortium name="FlyBase Consortium"/>
            <person name="Matthews B.B."/>
            <person name="Dos Santos G."/>
            <person name="Crosby M.A."/>
            <person name="Emmert D.B."/>
            <person name="St Pierre S.E."/>
            <person name="Gramates L.S."/>
            <person name="Zhou P."/>
            <person name="Schroeder A.J."/>
            <person name="Falls K."/>
            <person name="Strelets V."/>
            <person name="Russo S.M."/>
            <person name="Gelbart W.M."/>
            <person name="null"/>
        </authorList>
    </citation>
    <scope>NUCLEOTIDE SEQUENCE</scope>
</reference>
<dbReference type="FlyBase" id="FBgn0052373">
    <property type="gene designation" value="CG32373"/>
</dbReference>
<dbReference type="InterPro" id="IPR000436">
    <property type="entry name" value="Sushi_SCR_CCP_dom"/>
</dbReference>
<keyword evidence="3 4" id="KW-1015">Disulfide bond</keyword>
<keyword evidence="1" id="KW-0245">EGF-like domain</keyword>
<dbReference type="SUPFAM" id="SSF57184">
    <property type="entry name" value="Growth factor receptor domain"/>
    <property type="match status" value="1"/>
</dbReference>
<evidence type="ECO:0000313" key="10">
    <source>
        <dbReference type="Proteomes" id="UP000000803"/>
    </source>
</evidence>
<dbReference type="GeneID" id="318000"/>
<dbReference type="FunFam" id="2.10.25.10:FF:000935">
    <property type="entry name" value="Matrilin 3a"/>
    <property type="match status" value="1"/>
</dbReference>
<dbReference type="GlyGen" id="Q8SYF5">
    <property type="glycosylation" value="1 site"/>
</dbReference>
<reference evidence="8 10" key="6">
    <citation type="journal article" date="2002" name="Genome Biol.">
        <title>Heterochromatic sequences in a Drosophila whole-genome shotgun assembly.</title>
        <authorList>
            <person name="Hoskins R.A."/>
            <person name="Smith C.D."/>
            <person name="Carlson J.W."/>
            <person name="Carvalho A.B."/>
            <person name="Halpern A."/>
            <person name="Kaminker J.S."/>
            <person name="Kennedy C."/>
            <person name="Mungall C.J."/>
            <person name="Sullivan B.A."/>
            <person name="Sutton G.G."/>
            <person name="Yasuhara J.C."/>
            <person name="Wakimoto B.T."/>
            <person name="Myers E.W."/>
            <person name="Celniker S.E."/>
            <person name="Rubin G.M."/>
            <person name="Karpen G.H."/>
        </authorList>
    </citation>
    <scope>NUCLEOTIDE SEQUENCE [LARGE SCALE GENOMIC DNA]</scope>
    <source>
        <strain evidence="10">Berkeley</strain>
    </source>
</reference>
<dbReference type="InterPro" id="IPR009030">
    <property type="entry name" value="Growth_fac_rcpt_cys_sf"/>
</dbReference>
<feature type="domain" description="Sushi" evidence="6">
    <location>
        <begin position="46"/>
        <end position="108"/>
    </location>
</feature>
<evidence type="ECO:0000256" key="4">
    <source>
        <dbReference type="PROSITE-ProRule" id="PRU00302"/>
    </source>
</evidence>
<reference evidence="8" key="12">
    <citation type="journal article" date="2015" name="G3 (Bethesda)">
        <title>Gene Model Annotations for Drosophila melanogaster: The Rule-Benders.</title>
        <authorList>
            <consortium name="FlyBase Consortium"/>
            <person name="Crosby M.A."/>
            <person name="Gramates L.S."/>
            <person name="Dos Santos G."/>
            <person name="Matthews B.B."/>
            <person name="St Pierre S.E."/>
            <person name="Zhou P."/>
            <person name="Schroeder A.J."/>
            <person name="Falls K."/>
            <person name="Emmert D.B."/>
            <person name="Russo S.M."/>
            <person name="Gelbart W.M."/>
            <person name="null"/>
        </authorList>
    </citation>
    <scope>NUCLEOTIDE SEQUENCE</scope>
</reference>
<dbReference type="IntAct" id="Q8SYF5">
    <property type="interactions" value="4"/>
</dbReference>
<feature type="chain" id="PRO_5015099356" evidence="5">
    <location>
        <begin position="25"/>
        <end position="486"/>
    </location>
</feature>
<dbReference type="PROSITE" id="PS50923">
    <property type="entry name" value="SUSHI"/>
    <property type="match status" value="2"/>
</dbReference>
<sequence>MVQNRMSTSVIVLYALMCIAFSTASLNDIPEITPAIDNNLSFQYDDTCWTPPRIKNAKASVKLRRNGEHVFLVTYYSCRVNYKLKRAKDNALYCSNGIWLGLKPNCIKIGKGNTHSMKQKKMRCRIDNGGCAHICNRSTHKCECYEGYTLNSTDLRSCNDIDECKESNGGCSQVCNNLPGEFICTCNSGFEIDESDEKTCLDIDECADPELSWDCTAGCKNLNGTYKCLPSLVGRVEPTDGDGFSPGEIVCKSGFKLSDDGSECQDINECDLADIDSDSWRMTYRYCEHKCENTVGSYICHCPQGYHLLDDQNSCILDGSKLPPSKDAPVSQEAPRKDICPLFKGPANGKASCDKYLQNGFNYTRCNITCNAGYIMQGSQFAVCGHTGLWSSPEAKCVESLALSCPVLTPPRNGRFYPASCNNEPSKSLAICELLCDRGYLPRMDTQLICAAPWGWIQRRWQDNVPQYVFQQSVKQDEGCVKIAPP</sequence>
<reference evidence="8 10" key="9">
    <citation type="journal article" date="2007" name="Science">
        <title>The Release 5.1 annotation of Drosophila melanogaster heterochromatin.</title>
        <authorList>
            <person name="Smith C.D."/>
            <person name="Shu S."/>
            <person name="Mungall C.J."/>
            <person name="Karpen G.H."/>
        </authorList>
    </citation>
    <scope>NUCLEOTIDE SEQUENCE [LARGE SCALE GENOMIC DNA]</scope>
    <source>
        <strain evidence="10">Berkeley</strain>
    </source>
</reference>
<feature type="signal peptide" evidence="5">
    <location>
        <begin position="1"/>
        <end position="24"/>
    </location>
</feature>
<dbReference type="AlphaFoldDB" id="Q8SYF5"/>
<dbReference type="SMART" id="SM00179">
    <property type="entry name" value="EGF_CA"/>
    <property type="match status" value="3"/>
</dbReference>
<dbReference type="Pfam" id="PF14670">
    <property type="entry name" value="FXa_inhibition"/>
    <property type="match status" value="1"/>
</dbReference>
<dbReference type="OrthoDB" id="10045365at2759"/>
<dbReference type="RefSeq" id="NP_001261534.1">
    <property type="nucleotide sequence ID" value="NM_001274605.1"/>
</dbReference>
<dbReference type="eggNOG" id="KOG1217">
    <property type="taxonomic scope" value="Eukaryota"/>
</dbReference>
<reference evidence="8 10" key="1">
    <citation type="journal article" date="2000" name="Science">
        <title>The genome sequence of Drosophila melanogaster.</title>
        <authorList>
            <person name="Adams M.D."/>
            <person name="Celniker S.E."/>
            <person name="Holt R.A."/>
            <person name="Evans C.A."/>
            <person name="Gocayne J.D."/>
            <person name="Amanatides P.G."/>
            <person name="Scherer S.E."/>
            <person name="Li P.W."/>
            <person name="Hoskins R.A."/>
            <person name="Galle R.F."/>
            <person name="George R.A."/>
            <person name="Lewis S.E."/>
            <person name="Richards S."/>
            <person name="Ashburner M."/>
            <person name="Henderson S.N."/>
            <person name="Sutton G.G."/>
            <person name="Wortman J.R."/>
            <person name="Yandell M.D."/>
            <person name="Zhang Q."/>
            <person name="Chen L.X."/>
            <person name="Brandon R.C."/>
            <person name="Rogers Y.H."/>
            <person name="Blazej R.G."/>
            <person name="Champe M."/>
            <person name="Pfeiffer B.D."/>
            <person name="Wan K.H."/>
            <person name="Doyle C."/>
            <person name="Baxter E.G."/>
            <person name="Helt G."/>
            <person name="Nelson C.R."/>
            <person name="Gabor G.L."/>
            <person name="Abril J.F."/>
            <person name="Agbayani A."/>
            <person name="An H.J."/>
            <person name="Andrews-Pfannkoch C."/>
            <person name="Baldwin D."/>
            <person name="Ballew R.M."/>
            <person name="Basu A."/>
            <person name="Baxendale J."/>
            <person name="Bayraktaroglu L."/>
            <person name="Beasley E.M."/>
            <person name="Beeson K.Y."/>
            <person name="Benos P.V."/>
            <person name="Berman B.P."/>
            <person name="Bhandari D."/>
            <person name="Bolshakov S."/>
            <person name="Borkova D."/>
            <person name="Botchan M.R."/>
            <person name="Bouck J."/>
            <person name="Brokstein P."/>
            <person name="Brottier P."/>
            <person name="Burtis K.C."/>
            <person name="Busam D.A."/>
            <person name="Butler H."/>
            <person name="Cadieu E."/>
            <person name="Center A."/>
            <person name="Chandra I."/>
            <person name="Cherry J.M."/>
            <person name="Cawley S."/>
            <person name="Dahlke C."/>
            <person name="Davenport L.B."/>
            <person name="Davies P."/>
            <person name="de Pablos B."/>
            <person name="Delcher A."/>
            <person name="Deng Z."/>
            <person name="Mays A.D."/>
            <person name="Dew I."/>
            <person name="Dietz S.M."/>
            <person name="Dodson K."/>
            <person name="Doup L.E."/>
            <person name="Downes M."/>
            <person name="Dugan-Rocha S."/>
            <person name="Dunkov B.C."/>
            <person name="Dunn P."/>
            <person name="Durbin K.J."/>
            <person name="Evangelista C.C."/>
            <person name="Ferraz C."/>
            <person name="Ferriera S."/>
            <person name="Fleischmann W."/>
            <person name="Fosler C."/>
            <person name="Gabrielian A.E."/>
            <person name="Garg N.S."/>
            <person name="Gelbart W.M."/>
            <person name="Glasser K."/>
            <person name="Glodek A."/>
            <person name="Gong F."/>
            <person name="Gorrell J.H."/>
            <person name="Gu Z."/>
            <person name="Guan P."/>
            <person name="Harris M."/>
            <person name="Harris N.L."/>
            <person name="Harvey D."/>
            <person name="Heiman T.J."/>
            <person name="Hernandez J.R."/>
            <person name="Houck J."/>
            <person name="Hostin D."/>
            <person name="Houston K.A."/>
            <person name="Howland T.J."/>
            <person name="Wei M.H."/>
            <person name="Ibegwam C."/>
            <person name="Jalali M."/>
            <person name="Kalush F."/>
            <person name="Karpen G.H."/>
            <person name="Ke Z."/>
            <person name="Kennison J.A."/>
            <person name="Ketchum K.A."/>
            <person name="Kimmel B.E."/>
            <person name="Kodira C.D."/>
            <person name="Kraft C."/>
            <person name="Kravitz S."/>
            <person name="Kulp D."/>
            <person name="Lai Z."/>
            <person name="Lasko P."/>
            <person name="Lei Y."/>
            <person name="Levitsky A.A."/>
            <person name="Li J."/>
            <person name="Li Z."/>
            <person name="Liang Y."/>
            <person name="Lin X."/>
            <person name="Liu X."/>
            <person name="Mattei B."/>
            <person name="McIntosh T.C."/>
            <person name="McLeod M.P."/>
            <person name="McPherson D."/>
            <person name="Merkulov G."/>
            <person name="Milshina N.V."/>
            <person name="Mobarry C."/>
            <person name="Morris J."/>
            <person name="Moshrefi A."/>
            <person name="Mount S.M."/>
            <person name="Moy M."/>
            <person name="Murphy B."/>
            <person name="Murphy L."/>
            <person name="Muzny D.M."/>
            <person name="Nelson D.L."/>
            <person name="Nelson D.R."/>
            <person name="Nelson K.A."/>
            <person name="Nixon K."/>
            <person name="Nusskern D.R."/>
            <person name="Pacleb J.M."/>
            <person name="Palazzolo M."/>
            <person name="Pittman G.S."/>
            <person name="Pan S."/>
            <person name="Pollard J."/>
            <person name="Puri V."/>
            <person name="Reese M.G."/>
            <person name="Reinert K."/>
            <person name="Remington K."/>
            <person name="Saunders R.D."/>
            <person name="Scheeler F."/>
            <person name="Shen H."/>
            <person name="Shue B.C."/>
            <person name="Siden-Kiamos I."/>
            <person name="Simpson M."/>
            <person name="Skupski M.P."/>
            <person name="Smith T."/>
            <person name="Spier E."/>
            <person name="Spradling A.C."/>
            <person name="Stapleton M."/>
            <person name="Strong R."/>
            <person name="Sun E."/>
            <person name="Svirskas R."/>
            <person name="Tector C."/>
            <person name="Turner R."/>
            <person name="Venter E."/>
            <person name="Wang A.H."/>
            <person name="Wang X."/>
            <person name="Wang Z.Y."/>
            <person name="Wassarman D.A."/>
            <person name="Weinstock G.M."/>
            <person name="Weissenbach J."/>
            <person name="Williams S.M."/>
            <person name="WoodageT"/>
            <person name="Worley K.C."/>
            <person name="Wu D."/>
            <person name="Yang S."/>
            <person name="Yao Q.A."/>
            <person name="Ye J."/>
            <person name="Yeh R.F."/>
            <person name="Zaveri J.S."/>
            <person name="Zhan M."/>
            <person name="Zhang G."/>
            <person name="Zhao Q."/>
            <person name="Zheng L."/>
            <person name="Zheng X.H."/>
            <person name="Zhong F.N."/>
            <person name="Zhong W."/>
            <person name="Zhou X."/>
            <person name="Zhu S."/>
            <person name="Zhu X."/>
            <person name="Smith H.O."/>
            <person name="Gibbs R.A."/>
            <person name="Myers E.W."/>
            <person name="Rubin G.M."/>
            <person name="Venter J.C."/>
        </authorList>
    </citation>
    <scope>NUCLEOTIDE SEQUENCE [LARGE SCALE GENOMIC DNA]</scope>
    <source>
        <strain evidence="10">Berkeley</strain>
    </source>
</reference>
<dbReference type="SMART" id="SM00181">
    <property type="entry name" value="EGF"/>
    <property type="match status" value="3"/>
</dbReference>
<dbReference type="VEuPathDB" id="VectorBase:FBgn0052373"/>
<dbReference type="SMART" id="SM00032">
    <property type="entry name" value="CCP"/>
    <property type="match status" value="3"/>
</dbReference>
<dbReference type="InterPro" id="IPR000742">
    <property type="entry name" value="EGF"/>
</dbReference>
<reference evidence="8" key="13">
    <citation type="journal article" date="2015" name="Genome Res.">
        <title>The Release 6 reference sequence of the Drosophila melanogaster genome.</title>
        <authorList>
            <person name="Hoskins R.A."/>
            <person name="Carlson J.W."/>
            <person name="Wan K.H."/>
            <person name="Park S."/>
            <person name="Mendez I."/>
            <person name="Galle S.E."/>
            <person name="Booth B.W."/>
            <person name="Pfeiffer B.D."/>
            <person name="George R.A."/>
            <person name="Svirskas R."/>
            <person name="Krzywinski M."/>
            <person name="Schein J."/>
            <person name="Accardo M.C."/>
            <person name="Damia E."/>
            <person name="Messina G."/>
            <person name="Mendez-Lago M."/>
            <person name="de Pablos B."/>
            <person name="Demakova O.V."/>
            <person name="Andreyeva E.N."/>
            <person name="Boldyreva L.V."/>
            <person name="Marra M."/>
            <person name="Carvalho A.B."/>
            <person name="Dimitri P."/>
            <person name="Villasante A."/>
            <person name="Zhimulev I.F."/>
            <person name="Rubin G.M."/>
            <person name="Karpen G.H."/>
            <person name="Celniker S.E."/>
        </authorList>
    </citation>
    <scope>NUCLEOTIDE SEQUENCE</scope>
</reference>
<reference evidence="10" key="5">
    <citation type="journal article" date="2002" name="Genome Biol.">
        <title>The transposable elements of the Drosophila melanogaster euchromatin: a genomics perspective.</title>
        <authorList>
            <person name="Kaminker J.S."/>
            <person name="Bergman C.M."/>
            <person name="Kronmiller B."/>
            <person name="Carlson J."/>
            <person name="Svirskas R."/>
            <person name="Patel S."/>
            <person name="Frise E."/>
            <person name="Wheeler D.A."/>
            <person name="Lewis S.E."/>
            <person name="Rubin G.M."/>
            <person name="Ashburner M."/>
            <person name="Celniker S.E."/>
        </authorList>
    </citation>
    <scope>NUCLEOTIDE SEQUENCE [LARGE SCALE GENOMIC DNA]</scope>
    <source>
        <strain evidence="10">Berkeley</strain>
    </source>
</reference>
<name>Q8SYF5_DROME</name>
<dbReference type="KEGG" id="dme:Dmel_CG32373"/>
<evidence type="ECO:0000256" key="5">
    <source>
        <dbReference type="SAM" id="SignalP"/>
    </source>
</evidence>
<dbReference type="RefSeq" id="NP_996019.1">
    <property type="nucleotide sequence ID" value="NM_206297.3"/>
</dbReference>
<dbReference type="BioGRID-ORCS" id="318000">
    <property type="hits" value="0 hits in 3 CRISPR screens"/>
</dbReference>
<evidence type="ECO:0000256" key="3">
    <source>
        <dbReference type="ARBA" id="ARBA00023157"/>
    </source>
</evidence>
<dbReference type="RefSeq" id="NP_729293.1">
    <property type="nucleotide sequence ID" value="NM_168229.3"/>
</dbReference>
<dbReference type="FunFam" id="2.10.25.10:FF:000240">
    <property type="entry name" value="Vitamin K-dependent protein S"/>
    <property type="match status" value="1"/>
</dbReference>
<feature type="disulfide bond" evidence="4">
    <location>
        <begin position="370"/>
        <end position="397"/>
    </location>
</feature>
<dbReference type="PROSITE" id="PS01187">
    <property type="entry name" value="EGF_CA"/>
    <property type="match status" value="1"/>
</dbReference>
<dbReference type="EMBL" id="AE014296">
    <property type="protein sequence ID" value="AAN12048.1"/>
    <property type="molecule type" value="Genomic_DNA"/>
</dbReference>
<dbReference type="AGR" id="FB:FBgn0052373"/>
<evidence type="ECO:0000259" key="6">
    <source>
        <dbReference type="PROSITE" id="PS50923"/>
    </source>
</evidence>
<dbReference type="InterPro" id="IPR001881">
    <property type="entry name" value="EGF-like_Ca-bd_dom"/>
</dbReference>
<dbReference type="InterPro" id="IPR018097">
    <property type="entry name" value="EGF_Ca-bd_CS"/>
</dbReference>
<evidence type="ECO:0000256" key="2">
    <source>
        <dbReference type="ARBA" id="ARBA00022737"/>
    </source>
</evidence>
<feature type="domain" description="Sushi" evidence="6">
    <location>
        <begin position="338"/>
        <end position="399"/>
    </location>
</feature>
<reference evidence="10" key="3">
    <citation type="journal article" date="2002" name="Genome Biol.">
        <title>Finishing a whole-genome shotgun: release 3 of the Drosophila melanogaster euchromatic genome sequence.</title>
        <authorList>
            <person name="Celniker S.E."/>
            <person name="Wheeler D.A."/>
            <person name="Kronmiller B."/>
            <person name="Carlson J.W."/>
            <person name="Halpern A."/>
            <person name="Patel S."/>
            <person name="Adams M."/>
            <person name="Champe M."/>
            <person name="Dugan S.P."/>
            <person name="Frise E."/>
            <person name="Hodgson A."/>
            <person name="George R.A."/>
            <person name="Hoskins R.A."/>
            <person name="Laverty T."/>
            <person name="Muzny D.M."/>
            <person name="Nelson C.R."/>
            <person name="Pacleb J.M."/>
            <person name="Park S."/>
            <person name="Pfeiffer B.D."/>
            <person name="Richards S."/>
            <person name="Sodergren E.J."/>
            <person name="Svirskas R."/>
            <person name="Tabor P.E."/>
            <person name="Wan K."/>
            <person name="Stapleton M."/>
            <person name="Sutton G.G."/>
            <person name="Venter C."/>
            <person name="Weinstock G."/>
            <person name="Scherer S.E."/>
            <person name="Myers E.W."/>
            <person name="Gibbs R.A."/>
            <person name="Rubin G.M."/>
        </authorList>
    </citation>
    <scope>NUCLEOTIDE SEQUENCE [LARGE SCALE GENOMIC DNA]</scope>
    <source>
        <strain evidence="10">Berkeley</strain>
    </source>
</reference>
<accession>Q8SYF5</accession>
<keyword evidence="4" id="KW-0768">Sushi</keyword>
<dbReference type="Proteomes" id="UP000000803">
    <property type="component" value="Chromosome 3L"/>
</dbReference>
<dbReference type="Pfam" id="PF07645">
    <property type="entry name" value="EGF_CA"/>
    <property type="match status" value="1"/>
</dbReference>
<dbReference type="InterPro" id="IPR049883">
    <property type="entry name" value="NOTCH1_EGF-like"/>
</dbReference>
<dbReference type="InterPro" id="IPR035976">
    <property type="entry name" value="Sushi/SCR/CCP_sf"/>
</dbReference>
<reference evidence="7" key="2">
    <citation type="submission" date="2001-12" db="EMBL/GenBank/DDBJ databases">
        <authorList>
            <person name="Stapleton M."/>
            <person name="Brokstein P."/>
            <person name="Hong L."/>
            <person name="Agbayani A."/>
            <person name="Carlson J."/>
            <person name="Champe M."/>
            <person name="Chavez C."/>
            <person name="Dorsett V."/>
            <person name="Dresnek D."/>
            <person name="Farfan D."/>
            <person name="Frise E."/>
            <person name="George R."/>
            <person name="Gonzalez M."/>
            <person name="Guarin H."/>
            <person name="Kronmiller B."/>
            <person name="Li P."/>
            <person name="Liao G."/>
            <person name="Miranda A."/>
            <person name="Mungall C.J."/>
            <person name="Nunoo J."/>
            <person name="Pacleb J."/>
            <person name="Paragas V."/>
            <person name="Park S."/>
            <person name="Patel S."/>
            <person name="Phouanenavong S."/>
            <person name="Wan K."/>
            <person name="Yu C."/>
            <person name="Lewis S.E."/>
            <person name="Rubin G.M."/>
            <person name="Celniker S."/>
        </authorList>
    </citation>
    <scope>NUCLEOTIDE SEQUENCE</scope>
    <source>
        <strain evidence="7">Berkeley</strain>
    </source>
</reference>
<dbReference type="DNASU" id="318000"/>
<dbReference type="GO" id="GO:0005509">
    <property type="term" value="F:calcium ion binding"/>
    <property type="evidence" value="ECO:0007669"/>
    <property type="project" value="InterPro"/>
</dbReference>
<dbReference type="Pfam" id="PF12662">
    <property type="entry name" value="cEGF"/>
    <property type="match status" value="2"/>
</dbReference>
<evidence type="ECO:0000256" key="1">
    <source>
        <dbReference type="ARBA" id="ARBA00022536"/>
    </source>
</evidence>
<protein>
    <submittedName>
        <fullName evidence="7">RE64043p</fullName>
    </submittedName>
</protein>
<dbReference type="OMA" id="EQGAMNC"/>
<dbReference type="EMBL" id="AE014296">
    <property type="protein sequence ID" value="AAS65064.1"/>
    <property type="molecule type" value="Genomic_DNA"/>
</dbReference>